<sequence length="87" mass="9840">MYPSLLTCNPSPTTIPFLDIRKVVTCYPLLVGSSIPDQLLPALRFLYRLGFVGRRHITYHTTVLLISSVETTLLPKLEYLYGLGFSH</sequence>
<dbReference type="InterPro" id="IPR038538">
    <property type="entry name" value="MTERF_sf"/>
</dbReference>
<evidence type="ECO:0000313" key="4">
    <source>
        <dbReference type="EMBL" id="WOL13619.1"/>
    </source>
</evidence>
<accession>A0AAQ3QJJ0</accession>
<dbReference type="GO" id="GO:0006353">
    <property type="term" value="P:DNA-templated transcription termination"/>
    <property type="evidence" value="ECO:0007669"/>
    <property type="project" value="UniProtKB-KW"/>
</dbReference>
<dbReference type="Gene3D" id="1.25.70.10">
    <property type="entry name" value="Transcription termination factor 3, mitochondrial"/>
    <property type="match status" value="1"/>
</dbReference>
<keyword evidence="5" id="KW-1185">Reference proteome</keyword>
<keyword evidence="2" id="KW-0805">Transcription regulation</keyword>
<dbReference type="SMART" id="SM00733">
    <property type="entry name" value="Mterf"/>
    <property type="match status" value="2"/>
</dbReference>
<keyword evidence="2" id="KW-0804">Transcription</keyword>
<evidence type="ECO:0000256" key="1">
    <source>
        <dbReference type="ARBA" id="ARBA00007692"/>
    </source>
</evidence>
<dbReference type="AlphaFoldDB" id="A0AAQ3QJJ0"/>
<name>A0AAQ3QJJ0_9LILI</name>
<keyword evidence="2" id="KW-0806">Transcription termination</keyword>
<comment type="similarity">
    <text evidence="1">Belongs to the mTERF family.</text>
</comment>
<dbReference type="Proteomes" id="UP001327560">
    <property type="component" value="Chromosome 7"/>
</dbReference>
<proteinExistence type="inferred from homology"/>
<dbReference type="GO" id="GO:0003676">
    <property type="term" value="F:nucleic acid binding"/>
    <property type="evidence" value="ECO:0007669"/>
    <property type="project" value="InterPro"/>
</dbReference>
<reference evidence="4 5" key="1">
    <citation type="submission" date="2023-10" db="EMBL/GenBank/DDBJ databases">
        <title>Chromosome-scale genome assembly provides insights into flower coloration mechanisms of Canna indica.</title>
        <authorList>
            <person name="Li C."/>
        </authorList>
    </citation>
    <scope>NUCLEOTIDE SEQUENCE [LARGE SCALE GENOMIC DNA]</scope>
    <source>
        <tissue evidence="4">Flower</tissue>
    </source>
</reference>
<dbReference type="InterPro" id="IPR003690">
    <property type="entry name" value="MTERF"/>
</dbReference>
<gene>
    <name evidence="4" type="ORF">Cni_G22390</name>
</gene>
<evidence type="ECO:0000313" key="5">
    <source>
        <dbReference type="Proteomes" id="UP001327560"/>
    </source>
</evidence>
<dbReference type="EMBL" id="CP136896">
    <property type="protein sequence ID" value="WOL13619.1"/>
    <property type="molecule type" value="Genomic_DNA"/>
</dbReference>
<evidence type="ECO:0000256" key="3">
    <source>
        <dbReference type="ARBA" id="ARBA00022946"/>
    </source>
</evidence>
<evidence type="ECO:0000256" key="2">
    <source>
        <dbReference type="ARBA" id="ARBA00022472"/>
    </source>
</evidence>
<protein>
    <submittedName>
        <fullName evidence="4">Uncharacterized protein</fullName>
    </submittedName>
</protein>
<keyword evidence="3" id="KW-0809">Transit peptide</keyword>
<organism evidence="4 5">
    <name type="scientific">Canna indica</name>
    <name type="common">Indian-shot</name>
    <dbReference type="NCBI Taxonomy" id="4628"/>
    <lineage>
        <taxon>Eukaryota</taxon>
        <taxon>Viridiplantae</taxon>
        <taxon>Streptophyta</taxon>
        <taxon>Embryophyta</taxon>
        <taxon>Tracheophyta</taxon>
        <taxon>Spermatophyta</taxon>
        <taxon>Magnoliopsida</taxon>
        <taxon>Liliopsida</taxon>
        <taxon>Zingiberales</taxon>
        <taxon>Cannaceae</taxon>
        <taxon>Canna</taxon>
    </lineage>
</organism>